<dbReference type="SUPFAM" id="SSF48452">
    <property type="entry name" value="TPR-like"/>
    <property type="match status" value="1"/>
</dbReference>
<dbReference type="InterPro" id="IPR011009">
    <property type="entry name" value="Kinase-like_dom_sf"/>
</dbReference>
<dbReference type="InterPro" id="IPR011990">
    <property type="entry name" value="TPR-like_helical_dom_sf"/>
</dbReference>
<keyword evidence="3" id="KW-0808">Transferase</keyword>
<dbReference type="RefSeq" id="WP_378307336.1">
    <property type="nucleotide sequence ID" value="NZ_JBHTJA010000183.1"/>
</dbReference>
<evidence type="ECO:0000256" key="6">
    <source>
        <dbReference type="ARBA" id="ARBA00022840"/>
    </source>
</evidence>
<evidence type="ECO:0000313" key="12">
    <source>
        <dbReference type="Proteomes" id="UP001596972"/>
    </source>
</evidence>
<keyword evidence="5" id="KW-0418">Kinase</keyword>
<keyword evidence="6" id="KW-0067">ATP-binding</keyword>
<dbReference type="PANTHER" id="PTHR24363">
    <property type="entry name" value="SERINE/THREONINE PROTEIN KINASE"/>
    <property type="match status" value="1"/>
</dbReference>
<dbReference type="Pfam" id="PF16919">
    <property type="entry name" value="PknG_rubred"/>
    <property type="match status" value="1"/>
</dbReference>
<dbReference type="InterPro" id="IPR031636">
    <property type="entry name" value="PknG_TPR"/>
</dbReference>
<accession>A0ABW3EZW9</accession>
<dbReference type="Gene3D" id="3.30.200.20">
    <property type="entry name" value="Phosphorylase Kinase, domain 1"/>
    <property type="match status" value="1"/>
</dbReference>
<dbReference type="CDD" id="cd14014">
    <property type="entry name" value="STKc_PknB_like"/>
    <property type="match status" value="1"/>
</dbReference>
<keyword evidence="2" id="KW-0723">Serine/threonine-protein kinase</keyword>
<keyword evidence="4" id="KW-0547">Nucleotide-binding</keyword>
<name>A0ABW3EZW9_9ACTN</name>
<keyword evidence="12" id="KW-1185">Reference proteome</keyword>
<dbReference type="Gene3D" id="1.25.40.10">
    <property type="entry name" value="Tetratricopeptide repeat domain"/>
    <property type="match status" value="1"/>
</dbReference>
<dbReference type="PANTHER" id="PTHR24363:SF0">
    <property type="entry name" value="SERINE_THREONINE KINASE LIKE DOMAIN CONTAINING 1"/>
    <property type="match status" value="1"/>
</dbReference>
<organism evidence="11 12">
    <name type="scientific">Actinomadura sediminis</name>
    <dbReference type="NCBI Taxonomy" id="1038904"/>
    <lineage>
        <taxon>Bacteria</taxon>
        <taxon>Bacillati</taxon>
        <taxon>Actinomycetota</taxon>
        <taxon>Actinomycetes</taxon>
        <taxon>Streptosporangiales</taxon>
        <taxon>Thermomonosporaceae</taxon>
        <taxon>Actinomadura</taxon>
    </lineage>
</organism>
<dbReference type="EC" id="2.7.11.1" evidence="1"/>
<feature type="region of interest" description="Disordered" evidence="9">
    <location>
        <begin position="102"/>
        <end position="149"/>
    </location>
</feature>
<dbReference type="SUPFAM" id="SSF56112">
    <property type="entry name" value="Protein kinase-like (PK-like)"/>
    <property type="match status" value="1"/>
</dbReference>
<evidence type="ECO:0000256" key="4">
    <source>
        <dbReference type="ARBA" id="ARBA00022741"/>
    </source>
</evidence>
<evidence type="ECO:0000256" key="5">
    <source>
        <dbReference type="ARBA" id="ARBA00022777"/>
    </source>
</evidence>
<reference evidence="12" key="1">
    <citation type="journal article" date="2019" name="Int. J. Syst. Evol. Microbiol.">
        <title>The Global Catalogue of Microorganisms (GCM) 10K type strain sequencing project: providing services to taxonomists for standard genome sequencing and annotation.</title>
        <authorList>
            <consortium name="The Broad Institute Genomics Platform"/>
            <consortium name="The Broad Institute Genome Sequencing Center for Infectious Disease"/>
            <person name="Wu L."/>
            <person name="Ma J."/>
        </authorList>
    </citation>
    <scope>NUCLEOTIDE SEQUENCE [LARGE SCALE GENOMIC DNA]</scope>
    <source>
        <strain evidence="12">JCM 31202</strain>
    </source>
</reference>
<evidence type="ECO:0000313" key="11">
    <source>
        <dbReference type="EMBL" id="MFD0905936.1"/>
    </source>
</evidence>
<gene>
    <name evidence="11" type="ORF">ACFQ11_36570</name>
</gene>
<evidence type="ECO:0000256" key="8">
    <source>
        <dbReference type="ARBA" id="ARBA00048679"/>
    </source>
</evidence>
<evidence type="ECO:0000256" key="2">
    <source>
        <dbReference type="ARBA" id="ARBA00022527"/>
    </source>
</evidence>
<dbReference type="InterPro" id="IPR031634">
    <property type="entry name" value="PknG_rubred"/>
</dbReference>
<evidence type="ECO:0000259" key="10">
    <source>
        <dbReference type="PROSITE" id="PS50011"/>
    </source>
</evidence>
<feature type="compositionally biased region" description="Gly residues" evidence="9">
    <location>
        <begin position="110"/>
        <end position="130"/>
    </location>
</feature>
<dbReference type="InterPro" id="IPR000719">
    <property type="entry name" value="Prot_kinase_dom"/>
</dbReference>
<dbReference type="PROSITE" id="PS50011">
    <property type="entry name" value="PROTEIN_KINASE_DOM"/>
    <property type="match status" value="1"/>
</dbReference>
<comment type="caution">
    <text evidence="11">The sequence shown here is derived from an EMBL/GenBank/DDBJ whole genome shotgun (WGS) entry which is preliminary data.</text>
</comment>
<evidence type="ECO:0000256" key="1">
    <source>
        <dbReference type="ARBA" id="ARBA00012513"/>
    </source>
</evidence>
<evidence type="ECO:0000256" key="7">
    <source>
        <dbReference type="ARBA" id="ARBA00047899"/>
    </source>
</evidence>
<protein>
    <recommendedName>
        <fullName evidence="1">non-specific serine/threonine protein kinase</fullName>
        <ecNumber evidence="1">2.7.11.1</ecNumber>
    </recommendedName>
</protein>
<dbReference type="Gene3D" id="1.10.510.10">
    <property type="entry name" value="Transferase(Phosphotransferase) domain 1"/>
    <property type="match status" value="1"/>
</dbReference>
<proteinExistence type="predicted"/>
<dbReference type="Pfam" id="PF16918">
    <property type="entry name" value="PknG_TPR"/>
    <property type="match status" value="1"/>
</dbReference>
<sequence length="818" mass="85906">MNLCTVPGCTGTVEGGYCVICGMAAPSSPSGPSAPDACAQAGCGGTIVDGFCDVCGSPPAAAGGTATPGAPDAASGACGRPGCGGTIVDGFCDVCGEPPPSTAAPTGTSGPSGGRSFGTGGSRGSIGGRTGSARTGGTRSSGRLGGLGAGLVKVPPVPYRNPSAAVLRDPKVAESKRYCSHCDEPVGRSRGDRPGRTEGFCPKCGAGFSFTPKLSPGDLVGGQYDVLGCLAHGGLGWIYLARDKNVSDRWVVLKGLLDSGDADAMAAAAAEKAFLAEVEHPNIVKIYNFVQHDGDGYIVMEYVGGRSLKDILLQRRDEGADALPVAQAIAYALEVLQAFGYLHARGLVYCDFKPDNVIQFEEQLRLIDLGGVRRLDDPDGAIYGTPGYQAPEIADVGPSISSDLYTVGRTLAVLSFPFKGYTSRYRESLPPREDVPVLSKYESFDRFLRRATHRDPDERFQDAAEMADQLTGVLREVLAAEDGRARPAPSALFGPERFAARAAGEESDAAALPPVPPDTAAAALPVPLVDAGDPAAGFLAGLTSLGPAQLAATVAGAPQRTPEVRLTLARVKIELGEHDEAERLLDEFTADRPDDWRVEWYRTVALVARGRVAEAEPRFDRLYDLLPGEAAPKLALAYCREQSAPADAARLYELVWRTDDSYLNAAFGLARVRLAGGDRAGAIAALDTVPETSIRRTSAQVAAVTTAVRARPPAELTAQELLAAGRRLGGLSADALDDRRRDRLTAEILEAALDWLLIGSGRSGGTDGTQLLGAELREAPLRRRLEGAYRRLAKGAPDREECRRLVDAANAVRPRTLL</sequence>
<comment type="catalytic activity">
    <reaction evidence="8">
        <text>L-seryl-[protein] + ATP = O-phospho-L-seryl-[protein] + ADP + H(+)</text>
        <dbReference type="Rhea" id="RHEA:17989"/>
        <dbReference type="Rhea" id="RHEA-COMP:9863"/>
        <dbReference type="Rhea" id="RHEA-COMP:11604"/>
        <dbReference type="ChEBI" id="CHEBI:15378"/>
        <dbReference type="ChEBI" id="CHEBI:29999"/>
        <dbReference type="ChEBI" id="CHEBI:30616"/>
        <dbReference type="ChEBI" id="CHEBI:83421"/>
        <dbReference type="ChEBI" id="CHEBI:456216"/>
        <dbReference type="EC" id="2.7.11.1"/>
    </reaction>
</comment>
<dbReference type="EMBL" id="JBHTJA010000183">
    <property type="protein sequence ID" value="MFD0905936.1"/>
    <property type="molecule type" value="Genomic_DNA"/>
</dbReference>
<dbReference type="Pfam" id="PF00069">
    <property type="entry name" value="Pkinase"/>
    <property type="match status" value="1"/>
</dbReference>
<feature type="compositionally biased region" description="Low complexity" evidence="9">
    <location>
        <begin position="131"/>
        <end position="142"/>
    </location>
</feature>
<evidence type="ECO:0000256" key="9">
    <source>
        <dbReference type="SAM" id="MobiDB-lite"/>
    </source>
</evidence>
<evidence type="ECO:0000256" key="3">
    <source>
        <dbReference type="ARBA" id="ARBA00022679"/>
    </source>
</evidence>
<feature type="domain" description="Protein kinase" evidence="10">
    <location>
        <begin position="224"/>
        <end position="499"/>
    </location>
</feature>
<comment type="catalytic activity">
    <reaction evidence="7">
        <text>L-threonyl-[protein] + ATP = O-phospho-L-threonyl-[protein] + ADP + H(+)</text>
        <dbReference type="Rhea" id="RHEA:46608"/>
        <dbReference type="Rhea" id="RHEA-COMP:11060"/>
        <dbReference type="Rhea" id="RHEA-COMP:11605"/>
        <dbReference type="ChEBI" id="CHEBI:15378"/>
        <dbReference type="ChEBI" id="CHEBI:30013"/>
        <dbReference type="ChEBI" id="CHEBI:30616"/>
        <dbReference type="ChEBI" id="CHEBI:61977"/>
        <dbReference type="ChEBI" id="CHEBI:456216"/>
        <dbReference type="EC" id="2.7.11.1"/>
    </reaction>
</comment>
<dbReference type="Proteomes" id="UP001596972">
    <property type="component" value="Unassembled WGS sequence"/>
</dbReference>